<protein>
    <submittedName>
        <fullName evidence="2">Uncharacterized protein</fullName>
    </submittedName>
</protein>
<proteinExistence type="predicted"/>
<feature type="region of interest" description="Disordered" evidence="1">
    <location>
        <begin position="91"/>
        <end position="115"/>
    </location>
</feature>
<dbReference type="PANTHER" id="PTHR33974">
    <property type="entry name" value="VASCULAR-RELATED UNKNOWN PROTEIN 1-RELATED"/>
    <property type="match status" value="1"/>
</dbReference>
<dbReference type="InterPro" id="IPR039280">
    <property type="entry name" value="VUP"/>
</dbReference>
<keyword evidence="3" id="KW-1185">Reference proteome</keyword>
<accession>A0ABD2YQM9</accession>
<dbReference type="EMBL" id="JBJUIK010000012">
    <property type="protein sequence ID" value="KAL3509691.1"/>
    <property type="molecule type" value="Genomic_DNA"/>
</dbReference>
<evidence type="ECO:0000313" key="2">
    <source>
        <dbReference type="EMBL" id="KAL3509691.1"/>
    </source>
</evidence>
<sequence>MEGQGLMISSSLNNKLQVPEEESGWTQYLEDFSTDQREDSCSYSLNGSPSLVSDAASPNKKEIIAYSSFSGQQQFPKRLNIVKKQRTKKYSCDDLEDTASSPVNSPKVGSLKPVDTTNQRRTNESISNCLGKEGSPDGVMGLDERSSINYDGKNNDYINMDLKKRGLCLMPFSMVANYLG</sequence>
<comment type="caution">
    <text evidence="2">The sequence shown here is derived from an EMBL/GenBank/DDBJ whole genome shotgun (WGS) entry which is preliminary data.</text>
</comment>
<name>A0ABD2YQM9_9GENT</name>
<evidence type="ECO:0000313" key="3">
    <source>
        <dbReference type="Proteomes" id="UP001630127"/>
    </source>
</evidence>
<dbReference type="PANTHER" id="PTHR33974:SF2">
    <property type="entry name" value="VASCULAR-RELATED UNKNOWN PROTEIN 1"/>
    <property type="match status" value="1"/>
</dbReference>
<dbReference type="Proteomes" id="UP001630127">
    <property type="component" value="Unassembled WGS sequence"/>
</dbReference>
<evidence type="ECO:0000256" key="1">
    <source>
        <dbReference type="SAM" id="MobiDB-lite"/>
    </source>
</evidence>
<organism evidence="2 3">
    <name type="scientific">Cinchona calisaya</name>
    <dbReference type="NCBI Taxonomy" id="153742"/>
    <lineage>
        <taxon>Eukaryota</taxon>
        <taxon>Viridiplantae</taxon>
        <taxon>Streptophyta</taxon>
        <taxon>Embryophyta</taxon>
        <taxon>Tracheophyta</taxon>
        <taxon>Spermatophyta</taxon>
        <taxon>Magnoliopsida</taxon>
        <taxon>eudicotyledons</taxon>
        <taxon>Gunneridae</taxon>
        <taxon>Pentapetalae</taxon>
        <taxon>asterids</taxon>
        <taxon>lamiids</taxon>
        <taxon>Gentianales</taxon>
        <taxon>Rubiaceae</taxon>
        <taxon>Cinchonoideae</taxon>
        <taxon>Cinchoneae</taxon>
        <taxon>Cinchona</taxon>
    </lineage>
</organism>
<gene>
    <name evidence="2" type="ORF">ACH5RR_029092</name>
</gene>
<dbReference type="AlphaFoldDB" id="A0ABD2YQM9"/>
<reference evidence="2 3" key="1">
    <citation type="submission" date="2024-11" db="EMBL/GenBank/DDBJ databases">
        <title>A near-complete genome assembly of Cinchona calisaya.</title>
        <authorList>
            <person name="Lian D.C."/>
            <person name="Zhao X.W."/>
            <person name="Wei L."/>
        </authorList>
    </citation>
    <scope>NUCLEOTIDE SEQUENCE [LARGE SCALE GENOMIC DNA]</scope>
    <source>
        <tissue evidence="2">Nenye</tissue>
    </source>
</reference>